<name>A0ABD1LWJ8_9FABA</name>
<dbReference type="CDD" id="cd01098">
    <property type="entry name" value="PAN_AP_plant"/>
    <property type="match status" value="1"/>
</dbReference>
<proteinExistence type="predicted"/>
<dbReference type="PROSITE" id="PS50948">
    <property type="entry name" value="PAN"/>
    <property type="match status" value="1"/>
</dbReference>
<dbReference type="AlphaFoldDB" id="A0ABD1LWJ8"/>
<dbReference type="PANTHER" id="PTHR32444">
    <property type="entry name" value="BULB-TYPE LECTIN DOMAIN-CONTAINING PROTEIN"/>
    <property type="match status" value="1"/>
</dbReference>
<feature type="domain" description="Apple" evidence="1">
    <location>
        <begin position="21"/>
        <end position="108"/>
    </location>
</feature>
<reference evidence="2 3" key="1">
    <citation type="submission" date="2024-08" db="EMBL/GenBank/DDBJ databases">
        <title>Insights into the chromosomal genome structure of Flemingia macrophylla.</title>
        <authorList>
            <person name="Ding Y."/>
            <person name="Zhao Y."/>
            <person name="Bi W."/>
            <person name="Wu M."/>
            <person name="Zhao G."/>
            <person name="Gong Y."/>
            <person name="Li W."/>
            <person name="Zhang P."/>
        </authorList>
    </citation>
    <scope>NUCLEOTIDE SEQUENCE [LARGE SCALE GENOMIC DNA]</scope>
    <source>
        <strain evidence="2">DYQJB</strain>
        <tissue evidence="2">Leaf</tissue>
    </source>
</reference>
<dbReference type="Pfam" id="PF08276">
    <property type="entry name" value="PAN_2"/>
    <property type="match status" value="1"/>
</dbReference>
<evidence type="ECO:0000313" key="2">
    <source>
        <dbReference type="EMBL" id="KAL2327911.1"/>
    </source>
</evidence>
<protein>
    <recommendedName>
        <fullName evidence="1">Apple domain-containing protein</fullName>
    </recommendedName>
</protein>
<dbReference type="Proteomes" id="UP001603857">
    <property type="component" value="Unassembled WGS sequence"/>
</dbReference>
<organism evidence="2 3">
    <name type="scientific">Flemingia macrophylla</name>
    <dbReference type="NCBI Taxonomy" id="520843"/>
    <lineage>
        <taxon>Eukaryota</taxon>
        <taxon>Viridiplantae</taxon>
        <taxon>Streptophyta</taxon>
        <taxon>Embryophyta</taxon>
        <taxon>Tracheophyta</taxon>
        <taxon>Spermatophyta</taxon>
        <taxon>Magnoliopsida</taxon>
        <taxon>eudicotyledons</taxon>
        <taxon>Gunneridae</taxon>
        <taxon>Pentapetalae</taxon>
        <taxon>rosids</taxon>
        <taxon>fabids</taxon>
        <taxon>Fabales</taxon>
        <taxon>Fabaceae</taxon>
        <taxon>Papilionoideae</taxon>
        <taxon>50 kb inversion clade</taxon>
        <taxon>NPAAA clade</taxon>
        <taxon>indigoferoid/millettioid clade</taxon>
        <taxon>Phaseoleae</taxon>
        <taxon>Flemingia</taxon>
    </lineage>
</organism>
<dbReference type="InterPro" id="IPR003609">
    <property type="entry name" value="Pan_app"/>
</dbReference>
<comment type="caution">
    <text evidence="2">The sequence shown here is derived from an EMBL/GenBank/DDBJ whole genome shotgun (WGS) entry which is preliminary data.</text>
</comment>
<sequence length="305" mass="34838">MASVDPTGAAQGCVRNKPLSCKDKLTEVFVKFEGLKVPDTTHTWLDDNMGLEECRVKCLNNYSCMAYSNSDIRGGGFHHMPATFIAMFHILSCSHLKPLLLNFLDTLCHHLFHHRVVFHDILVLGYAIAGKPHSYHVFGALSFDLDTFTYHVLLDSFVDQNYLNSFDVIVRQIYRRGFQTHFTNVVIIIKHLCKERRLEEAEEYLCNRVCRGDKLQGPEVSLIVAALCESFRFDCDLELVRQFGSSSFGSFRQCLWGLDKGSCSRWQGQGAKPKRKRRGEAGILERVRKCSDHPGVLLLFHVRHL</sequence>
<evidence type="ECO:0000259" key="1">
    <source>
        <dbReference type="PROSITE" id="PS50948"/>
    </source>
</evidence>
<accession>A0ABD1LWJ8</accession>
<gene>
    <name evidence="2" type="ORF">Fmac_021338</name>
</gene>
<dbReference type="PANTHER" id="PTHR32444:SF234">
    <property type="entry name" value="RECEPTOR-LIKE SERINE_THREONINE-PROTEIN KINASE"/>
    <property type="match status" value="1"/>
</dbReference>
<dbReference type="EMBL" id="JBGMDY010000007">
    <property type="protein sequence ID" value="KAL2327911.1"/>
    <property type="molecule type" value="Genomic_DNA"/>
</dbReference>
<evidence type="ECO:0000313" key="3">
    <source>
        <dbReference type="Proteomes" id="UP001603857"/>
    </source>
</evidence>
<keyword evidence="3" id="KW-1185">Reference proteome</keyword>